<dbReference type="InterPro" id="IPR001623">
    <property type="entry name" value="DnaJ_domain"/>
</dbReference>
<name>A0A212CPT5_CEREH</name>
<evidence type="ECO:0000313" key="9">
    <source>
        <dbReference type="EMBL" id="OWK07885.1"/>
    </source>
</evidence>
<dbReference type="PANTHER" id="PTHR43908">
    <property type="entry name" value="AT29763P-RELATED"/>
    <property type="match status" value="1"/>
</dbReference>
<dbReference type="AlphaFoldDB" id="A0A212CPT5"/>
<dbReference type="GO" id="GO:0005789">
    <property type="term" value="C:endoplasmic reticulum membrane"/>
    <property type="evidence" value="ECO:0007669"/>
    <property type="project" value="UniProtKB-SubCell"/>
</dbReference>
<evidence type="ECO:0000256" key="3">
    <source>
        <dbReference type="ARBA" id="ARBA00022824"/>
    </source>
</evidence>
<evidence type="ECO:0000256" key="2">
    <source>
        <dbReference type="ARBA" id="ARBA00022692"/>
    </source>
</evidence>
<comment type="caution">
    <text evidence="9">The sequence shown here is derived from an EMBL/GenBank/DDBJ whole genome shotgun (WGS) entry which is preliminary data.</text>
</comment>
<evidence type="ECO:0000313" key="10">
    <source>
        <dbReference type="Proteomes" id="UP000242450"/>
    </source>
</evidence>
<dbReference type="PRINTS" id="PR00625">
    <property type="entry name" value="JDOMAIN"/>
</dbReference>
<dbReference type="InterPro" id="IPR051100">
    <property type="entry name" value="DnaJ_subfamily_B/C"/>
</dbReference>
<evidence type="ECO:0000256" key="6">
    <source>
        <dbReference type="ARBA" id="ARBA00023186"/>
    </source>
</evidence>
<dbReference type="PANTHER" id="PTHR43908:SF8">
    <property type="entry name" value="DNAJ HOMOLOG SUBFAMILY B MEMBER 12"/>
    <property type="match status" value="1"/>
</dbReference>
<organism evidence="9 10">
    <name type="scientific">Cervus elaphus hippelaphus</name>
    <name type="common">European red deer</name>
    <dbReference type="NCBI Taxonomy" id="46360"/>
    <lineage>
        <taxon>Eukaryota</taxon>
        <taxon>Metazoa</taxon>
        <taxon>Chordata</taxon>
        <taxon>Craniata</taxon>
        <taxon>Vertebrata</taxon>
        <taxon>Euteleostomi</taxon>
        <taxon>Mammalia</taxon>
        <taxon>Eutheria</taxon>
        <taxon>Laurasiatheria</taxon>
        <taxon>Artiodactyla</taxon>
        <taxon>Ruminantia</taxon>
        <taxon>Pecora</taxon>
        <taxon>Cervidae</taxon>
        <taxon>Cervinae</taxon>
        <taxon>Cervus</taxon>
    </lineage>
</organism>
<reference evidence="9 10" key="1">
    <citation type="journal article" date="2018" name="Mol. Genet. Genomics">
        <title>The red deer Cervus elaphus genome CerEla1.0: sequencing, annotating, genes, and chromosomes.</title>
        <authorList>
            <person name="Bana N.A."/>
            <person name="Nyiri A."/>
            <person name="Nagy J."/>
            <person name="Frank K."/>
            <person name="Nagy T."/>
            <person name="Steger V."/>
            <person name="Schiller M."/>
            <person name="Lakatos P."/>
            <person name="Sugar L."/>
            <person name="Horn P."/>
            <person name="Barta E."/>
            <person name="Orosz L."/>
        </authorList>
    </citation>
    <scope>NUCLEOTIDE SEQUENCE [LARGE SCALE GENOMIC DNA]</scope>
    <source>
        <strain evidence="9">Hungarian</strain>
    </source>
</reference>
<feature type="domain" description="J" evidence="8">
    <location>
        <begin position="232"/>
        <end position="296"/>
    </location>
</feature>
<accession>A0A212CPT5</accession>
<dbReference type="FunFam" id="1.10.287.110:FF:000004">
    <property type="entry name" value="DnaJ (Hsp40) homolog, subfamily B, member 14"/>
    <property type="match status" value="1"/>
</dbReference>
<keyword evidence="6" id="KW-0143">Chaperone</keyword>
<dbReference type="SMART" id="SM00271">
    <property type="entry name" value="DnaJ"/>
    <property type="match status" value="1"/>
</dbReference>
<evidence type="ECO:0000256" key="7">
    <source>
        <dbReference type="SAM" id="MobiDB-lite"/>
    </source>
</evidence>
<keyword evidence="3" id="KW-0256">Endoplasmic reticulum</keyword>
<keyword evidence="10" id="KW-1185">Reference proteome</keyword>
<dbReference type="Pfam" id="PF09320">
    <property type="entry name" value="DUF1977"/>
    <property type="match status" value="1"/>
</dbReference>
<dbReference type="PROSITE" id="PS50076">
    <property type="entry name" value="DNAJ_2"/>
    <property type="match status" value="1"/>
</dbReference>
<proteinExistence type="predicted"/>
<keyword evidence="2" id="KW-0812">Transmembrane</keyword>
<comment type="subcellular location">
    <subcellularLocation>
        <location evidence="1">Endoplasmic reticulum membrane</location>
        <topology evidence="1">Single-pass membrane protein</topology>
    </subcellularLocation>
</comment>
<keyword evidence="5" id="KW-0472">Membrane</keyword>
<dbReference type="CDD" id="cd06257">
    <property type="entry name" value="DnaJ"/>
    <property type="match status" value="1"/>
</dbReference>
<dbReference type="Gene3D" id="1.10.287.110">
    <property type="entry name" value="DnaJ domain"/>
    <property type="match status" value="1"/>
</dbReference>
<protein>
    <submittedName>
        <fullName evidence="9">DNAJB12</fullName>
    </submittedName>
</protein>
<sequence>MTQTRVGRKPGPEDGFVSVPRVALRPAPKGRVHSGNGARLKEESHSQPLWGIHSLTERPANWPAFTEAEHQSTEGQSKDLTHNILTPEWEFLPASERTRRLLAQPFARPASPSLVPRSGSAMESNKDEAERCISIALKAIQSNQPDRALRFLEKAQRLYPTPRVRALIESLNQKPQPAGDQPQATEATHATHRKAAGANAPSANGEAGGGESTKGYTAEQVAAVKRVKQCKDYYEILGVSRGASDEDLKKAYRKLALKFHPDKNHAPGATEAFKAIGTAYAVLSNPEKRKQYDQFGDDKGQAARHGHGHGDFHRGFEADISPEDLFNMFFGGGFPSSNVHVYSNGRMRYTYHQRQDRRENQGDPLLLWAVRHLMLGAPVIPGATLGLWTHAHFALGLFLARSVGHVHKRVTDHLNVVYYVADTFSEEYTGSSLKMVERNVEDDYIANLRNNCWKEKQQKEGLLYRARYFGDTDMYNKAQKMGTPSCNRLSEVQASLHG</sequence>
<evidence type="ECO:0000256" key="5">
    <source>
        <dbReference type="ARBA" id="ARBA00023136"/>
    </source>
</evidence>
<dbReference type="PROSITE" id="PS00636">
    <property type="entry name" value="DNAJ_1"/>
    <property type="match status" value="1"/>
</dbReference>
<feature type="region of interest" description="Disordered" evidence="7">
    <location>
        <begin position="1"/>
        <end position="52"/>
    </location>
</feature>
<evidence type="ECO:0000256" key="4">
    <source>
        <dbReference type="ARBA" id="ARBA00022989"/>
    </source>
</evidence>
<dbReference type="GO" id="GO:0071218">
    <property type="term" value="P:cellular response to misfolded protein"/>
    <property type="evidence" value="ECO:0007669"/>
    <property type="project" value="TreeGrafter"/>
</dbReference>
<dbReference type="GO" id="GO:0030544">
    <property type="term" value="F:Hsp70 protein binding"/>
    <property type="evidence" value="ECO:0007669"/>
    <property type="project" value="TreeGrafter"/>
</dbReference>
<keyword evidence="4" id="KW-1133">Transmembrane helix</keyword>
<gene>
    <name evidence="9" type="ORF">Celaphus_00008271</name>
</gene>
<dbReference type="Proteomes" id="UP000242450">
    <property type="component" value="Chromosome 15"/>
</dbReference>
<dbReference type="OrthoDB" id="442087at2759"/>
<dbReference type="Pfam" id="PF00226">
    <property type="entry name" value="DnaJ"/>
    <property type="match status" value="1"/>
</dbReference>
<evidence type="ECO:0000256" key="1">
    <source>
        <dbReference type="ARBA" id="ARBA00004389"/>
    </source>
</evidence>
<feature type="region of interest" description="Disordered" evidence="7">
    <location>
        <begin position="172"/>
        <end position="213"/>
    </location>
</feature>
<dbReference type="SUPFAM" id="SSF46565">
    <property type="entry name" value="Chaperone J-domain"/>
    <property type="match status" value="1"/>
</dbReference>
<dbReference type="InterPro" id="IPR018253">
    <property type="entry name" value="DnaJ_domain_CS"/>
</dbReference>
<dbReference type="InterPro" id="IPR036869">
    <property type="entry name" value="J_dom_sf"/>
</dbReference>
<dbReference type="InterPro" id="IPR015399">
    <property type="entry name" value="DUF1977_DnaJ-like"/>
</dbReference>
<dbReference type="EMBL" id="MKHE01000015">
    <property type="protein sequence ID" value="OWK07885.1"/>
    <property type="molecule type" value="Genomic_DNA"/>
</dbReference>
<evidence type="ECO:0000259" key="8">
    <source>
        <dbReference type="PROSITE" id="PS50076"/>
    </source>
</evidence>